<protein>
    <submittedName>
        <fullName evidence="1">Uncharacterized protein</fullName>
    </submittedName>
</protein>
<dbReference type="InParanoid" id="A0A165C5S1"/>
<keyword evidence="2" id="KW-1185">Reference proteome</keyword>
<organism evidence="1 2">
    <name type="scientific">Laetiporus sulphureus 93-53</name>
    <dbReference type="NCBI Taxonomy" id="1314785"/>
    <lineage>
        <taxon>Eukaryota</taxon>
        <taxon>Fungi</taxon>
        <taxon>Dikarya</taxon>
        <taxon>Basidiomycota</taxon>
        <taxon>Agaricomycotina</taxon>
        <taxon>Agaricomycetes</taxon>
        <taxon>Polyporales</taxon>
        <taxon>Laetiporus</taxon>
    </lineage>
</organism>
<reference evidence="1 2" key="1">
    <citation type="journal article" date="2016" name="Mol. Biol. Evol.">
        <title>Comparative Genomics of Early-Diverging Mushroom-Forming Fungi Provides Insights into the Origins of Lignocellulose Decay Capabilities.</title>
        <authorList>
            <person name="Nagy L.G."/>
            <person name="Riley R."/>
            <person name="Tritt A."/>
            <person name="Adam C."/>
            <person name="Daum C."/>
            <person name="Floudas D."/>
            <person name="Sun H."/>
            <person name="Yadav J.S."/>
            <person name="Pangilinan J."/>
            <person name="Larsson K.H."/>
            <person name="Matsuura K."/>
            <person name="Barry K."/>
            <person name="Labutti K."/>
            <person name="Kuo R."/>
            <person name="Ohm R.A."/>
            <person name="Bhattacharya S.S."/>
            <person name="Shirouzu T."/>
            <person name="Yoshinaga Y."/>
            <person name="Martin F.M."/>
            <person name="Grigoriev I.V."/>
            <person name="Hibbett D.S."/>
        </authorList>
    </citation>
    <scope>NUCLEOTIDE SEQUENCE [LARGE SCALE GENOMIC DNA]</scope>
    <source>
        <strain evidence="1 2">93-53</strain>
    </source>
</reference>
<name>A0A165C5S1_9APHY</name>
<sequence>YQNHHKRKPINSASFVTFDDATATSRVEGLRPLPFDNGDGSNNGKSFHISNVMAFEGYAQPAEQRK</sequence>
<evidence type="ECO:0000313" key="1">
    <source>
        <dbReference type="EMBL" id="KZT02252.1"/>
    </source>
</evidence>
<dbReference type="AlphaFoldDB" id="A0A165C5S1"/>
<dbReference type="OrthoDB" id="3353688at2759"/>
<dbReference type="Proteomes" id="UP000076871">
    <property type="component" value="Unassembled WGS sequence"/>
</dbReference>
<feature type="non-terminal residue" evidence="1">
    <location>
        <position position="1"/>
    </location>
</feature>
<proteinExistence type="predicted"/>
<dbReference type="EMBL" id="KV427654">
    <property type="protein sequence ID" value="KZT02252.1"/>
    <property type="molecule type" value="Genomic_DNA"/>
</dbReference>
<accession>A0A165C5S1</accession>
<dbReference type="RefSeq" id="XP_040759992.1">
    <property type="nucleotide sequence ID" value="XM_040904986.1"/>
</dbReference>
<dbReference type="GeneID" id="63822016"/>
<gene>
    <name evidence="1" type="ORF">LAESUDRAFT_662390</name>
</gene>
<evidence type="ECO:0000313" key="2">
    <source>
        <dbReference type="Proteomes" id="UP000076871"/>
    </source>
</evidence>